<accession>A0ACC2UT59</accession>
<comment type="caution">
    <text evidence="1">The sequence shown here is derived from an EMBL/GenBank/DDBJ whole genome shotgun (WGS) entry which is preliminary data.</text>
</comment>
<organism evidence="1 2">
    <name type="scientific">Entomophthora muscae</name>
    <dbReference type="NCBI Taxonomy" id="34485"/>
    <lineage>
        <taxon>Eukaryota</taxon>
        <taxon>Fungi</taxon>
        <taxon>Fungi incertae sedis</taxon>
        <taxon>Zoopagomycota</taxon>
        <taxon>Entomophthoromycotina</taxon>
        <taxon>Entomophthoromycetes</taxon>
        <taxon>Entomophthorales</taxon>
        <taxon>Entomophthoraceae</taxon>
        <taxon>Entomophthora</taxon>
    </lineage>
</organism>
<proteinExistence type="predicted"/>
<evidence type="ECO:0000313" key="1">
    <source>
        <dbReference type="EMBL" id="KAJ9089537.1"/>
    </source>
</evidence>
<keyword evidence="2" id="KW-1185">Reference proteome</keyword>
<name>A0ACC2UT59_9FUNG</name>
<dbReference type="EMBL" id="QTSX02000041">
    <property type="protein sequence ID" value="KAJ9089537.1"/>
    <property type="molecule type" value="Genomic_DNA"/>
</dbReference>
<evidence type="ECO:0000313" key="2">
    <source>
        <dbReference type="Proteomes" id="UP001165960"/>
    </source>
</evidence>
<gene>
    <name evidence="1" type="primary">gel4_4</name>
    <name evidence="1" type="ORF">DSO57_1011825</name>
</gene>
<dbReference type="Proteomes" id="UP001165960">
    <property type="component" value="Unassembled WGS sequence"/>
</dbReference>
<sequence length="521" mass="56923">MGLVQSRYGGRCGYIKRSSPSLLQNMRSFIFLLASTYALSPLVIKGNKFFQKDTGKQFFFKGVCYQPRGNVKSGVTFNDPLKDSASCKRDLAMFKDLGINTIRVYEVDPSANHDDCMKMLEDAGIYLALDLPSPNFSINRETPSYDLEILNHYKAKVDAFIKYKNIAVFFAGNEINNNRSNTDANPFVKAGLRDIKAYIKAKGSAIPVGYANNDDTTTRQNIMNYFNCGDENERADFYSINVYAWCNAASFQKSGYPELTKELKDYSIPAFFSEFGCNTKGPREFVKEVDAMFGSEMNEIFSGGLMYEYTEEDNKYGLVEISGGKVKPKDPEFENLKKAYGAVSPPSTDMKAFSPSNTDASKCPADSSTWMASSKLPPTPSANACSCMTKKLECVVNPRALDVSKSSNVGELFSYLCANGADCAKFISVNGTSGEYGAFSGCSAEQKLSWAFNAAYLKSGKNADACKENAMVQKAESGNINDCASIKTDIASGGKASSASHPRSALHLTVLLVVSAFSLST</sequence>
<reference evidence="1" key="1">
    <citation type="submission" date="2022-04" db="EMBL/GenBank/DDBJ databases">
        <title>Genome of the entomopathogenic fungus Entomophthora muscae.</title>
        <authorList>
            <person name="Elya C."/>
            <person name="Lovett B.R."/>
            <person name="Lee E."/>
            <person name="Macias A.M."/>
            <person name="Hajek A.E."/>
            <person name="De Bivort B.L."/>
            <person name="Kasson M.T."/>
            <person name="De Fine Licht H.H."/>
            <person name="Stajich J.E."/>
        </authorList>
    </citation>
    <scope>NUCLEOTIDE SEQUENCE</scope>
    <source>
        <strain evidence="1">Berkeley</strain>
    </source>
</reference>
<protein>
    <submittedName>
        <fullName evidence="1">1 3-beta-glucanosyltransferase gel4</fullName>
    </submittedName>
</protein>